<keyword evidence="3" id="KW-1185">Reference proteome</keyword>
<evidence type="ECO:0000259" key="1">
    <source>
        <dbReference type="Pfam" id="PF00149"/>
    </source>
</evidence>
<dbReference type="AlphaFoldDB" id="A0AAF0E510"/>
<dbReference type="PANTHER" id="PTHR46546">
    <property type="entry name" value="SHEWANELLA-LIKE PROTEIN PHOSPHATASE 1"/>
    <property type="match status" value="1"/>
</dbReference>
<reference evidence="2" key="1">
    <citation type="submission" date="2023-03" db="EMBL/GenBank/DDBJ databases">
        <title>Mating type loci evolution in Malassezia.</title>
        <authorList>
            <person name="Coelho M.A."/>
        </authorList>
    </citation>
    <scope>NUCLEOTIDE SEQUENCE</scope>
    <source>
        <strain evidence="2">CBS 7876</strain>
    </source>
</reference>
<sequence>MPSLFQLGCFVVAAASAYWIWTTDVRVSTRRIVAVADLHGDYDHALAVLRNTGIIAPDSTEWIAGSDVLVSTGDSVDRGDDTFQLYKLYHSLREQSAKAGGEVINLLGNHEMMNALHDWRYVTPGDLHSFGGPAKRRHAMSVDGWVGQEWLDWYNVTATVPLLPLAAAGSWGASDAPAVTFVHGGITPAWAAIGTDEINALGHDLLLKALSDPHPNGSFPPNTTKAEQALWSPDGPFWYRGYAVDETAAACATVQKALPLLGSQYMVMGHTPHLGGFQVRCENEEIMVIDTGISRAYGGRQSALEILVRYTQHKARQATHHTLETEFRAAYVGHATERLHLRRLQWK</sequence>
<dbReference type="Gene3D" id="3.60.21.10">
    <property type="match status" value="1"/>
</dbReference>
<dbReference type="InterPro" id="IPR029052">
    <property type="entry name" value="Metallo-depent_PP-like"/>
</dbReference>
<evidence type="ECO:0000313" key="3">
    <source>
        <dbReference type="Proteomes" id="UP001214603"/>
    </source>
</evidence>
<evidence type="ECO:0000313" key="2">
    <source>
        <dbReference type="EMBL" id="WFD04514.1"/>
    </source>
</evidence>
<name>A0AAF0E510_9BASI</name>
<dbReference type="Proteomes" id="UP001214603">
    <property type="component" value="Chromosome 9"/>
</dbReference>
<organism evidence="2 3">
    <name type="scientific">Malassezia obtusa</name>
    <dbReference type="NCBI Taxonomy" id="76774"/>
    <lineage>
        <taxon>Eukaryota</taxon>
        <taxon>Fungi</taxon>
        <taxon>Dikarya</taxon>
        <taxon>Basidiomycota</taxon>
        <taxon>Ustilaginomycotina</taxon>
        <taxon>Malasseziomycetes</taxon>
        <taxon>Malasseziales</taxon>
        <taxon>Malasseziaceae</taxon>
        <taxon>Malassezia</taxon>
    </lineage>
</organism>
<accession>A0AAF0E510</accession>
<gene>
    <name evidence="2" type="ORF">MOBT1_003224</name>
</gene>
<dbReference type="Pfam" id="PF00149">
    <property type="entry name" value="Metallophos"/>
    <property type="match status" value="1"/>
</dbReference>
<dbReference type="EMBL" id="CP119942">
    <property type="protein sequence ID" value="WFD04514.1"/>
    <property type="molecule type" value="Genomic_DNA"/>
</dbReference>
<protein>
    <recommendedName>
        <fullName evidence="1">Calcineurin-like phosphoesterase domain-containing protein</fullName>
    </recommendedName>
</protein>
<dbReference type="PANTHER" id="PTHR46546:SF4">
    <property type="entry name" value="SHEWANELLA-LIKE PROTEIN PHOSPHATASE 1"/>
    <property type="match status" value="1"/>
</dbReference>
<dbReference type="InterPro" id="IPR004843">
    <property type="entry name" value="Calcineurin-like_PHP"/>
</dbReference>
<feature type="domain" description="Calcineurin-like phosphoesterase" evidence="1">
    <location>
        <begin position="31"/>
        <end position="271"/>
    </location>
</feature>
<dbReference type="GO" id="GO:0016787">
    <property type="term" value="F:hydrolase activity"/>
    <property type="evidence" value="ECO:0007669"/>
    <property type="project" value="InterPro"/>
</dbReference>
<proteinExistence type="predicted"/>
<dbReference type="SUPFAM" id="SSF56300">
    <property type="entry name" value="Metallo-dependent phosphatases"/>
    <property type="match status" value="1"/>
</dbReference>